<protein>
    <submittedName>
        <fullName evidence="4">DUF4142 domain-containing protein</fullName>
    </submittedName>
</protein>
<name>A0ABS3TC83_9BACT</name>
<feature type="domain" description="DUF4142" evidence="3">
    <location>
        <begin position="60"/>
        <end position="192"/>
    </location>
</feature>
<dbReference type="PANTHER" id="PTHR38593:SF1">
    <property type="entry name" value="BLR2558 PROTEIN"/>
    <property type="match status" value="1"/>
</dbReference>
<evidence type="ECO:0000313" key="4">
    <source>
        <dbReference type="EMBL" id="MBO3271257.1"/>
    </source>
</evidence>
<gene>
    <name evidence="4" type="ORF">J4D97_11400</name>
</gene>
<comment type="caution">
    <text evidence="4">The sequence shown here is derived from an EMBL/GenBank/DDBJ whole genome shotgun (WGS) entry which is preliminary data.</text>
</comment>
<dbReference type="EMBL" id="JAGETX010000005">
    <property type="protein sequence ID" value="MBO3271257.1"/>
    <property type="molecule type" value="Genomic_DNA"/>
</dbReference>
<feature type="signal peptide" evidence="2">
    <location>
        <begin position="1"/>
        <end position="27"/>
    </location>
</feature>
<evidence type="ECO:0000259" key="3">
    <source>
        <dbReference type="Pfam" id="PF13628"/>
    </source>
</evidence>
<accession>A0ABS3TC83</accession>
<dbReference type="Gene3D" id="1.20.1260.10">
    <property type="match status" value="1"/>
</dbReference>
<dbReference type="Pfam" id="PF13628">
    <property type="entry name" value="DUF4142"/>
    <property type="match status" value="1"/>
</dbReference>
<dbReference type="InterPro" id="IPR025419">
    <property type="entry name" value="DUF4142"/>
</dbReference>
<keyword evidence="2" id="KW-0732">Signal</keyword>
<dbReference type="PANTHER" id="PTHR38593">
    <property type="entry name" value="BLR2558 PROTEIN"/>
    <property type="match status" value="1"/>
</dbReference>
<evidence type="ECO:0000313" key="5">
    <source>
        <dbReference type="Proteomes" id="UP000670527"/>
    </source>
</evidence>
<evidence type="ECO:0000256" key="1">
    <source>
        <dbReference type="SAM" id="MobiDB-lite"/>
    </source>
</evidence>
<dbReference type="RefSeq" id="WP_208307693.1">
    <property type="nucleotide sequence ID" value="NZ_JAGETX010000005.1"/>
</dbReference>
<proteinExistence type="predicted"/>
<sequence>MKLTTKYILGALLIGSFSFATTPVAQAQKKPVKEAEKINKKRNRLKADSSPYSKDQLQYDAEFAVAASSSNMLEIALGKLAQQKAIATEVKEWGKRMEQEHGQAEQQLQAIAERACITLPQMMGKDDRGIYDDIDDRKYFGFDKKYMRDLQELHERTIARFADAAAKASNPELRTYAAEMLPKLREHEEITAQLFERASDRK</sequence>
<feature type="region of interest" description="Disordered" evidence="1">
    <location>
        <begin position="31"/>
        <end position="51"/>
    </location>
</feature>
<dbReference type="Proteomes" id="UP000670527">
    <property type="component" value="Unassembled WGS sequence"/>
</dbReference>
<evidence type="ECO:0000256" key="2">
    <source>
        <dbReference type="SAM" id="SignalP"/>
    </source>
</evidence>
<organism evidence="4 5">
    <name type="scientific">Hymenobacter defluvii</name>
    <dbReference type="NCBI Taxonomy" id="2054411"/>
    <lineage>
        <taxon>Bacteria</taxon>
        <taxon>Pseudomonadati</taxon>
        <taxon>Bacteroidota</taxon>
        <taxon>Cytophagia</taxon>
        <taxon>Cytophagales</taxon>
        <taxon>Hymenobacteraceae</taxon>
        <taxon>Hymenobacter</taxon>
    </lineage>
</organism>
<reference evidence="4 5" key="1">
    <citation type="submission" date="2021-03" db="EMBL/GenBank/DDBJ databases">
        <authorList>
            <person name="Kim M.K."/>
        </authorList>
    </citation>
    <scope>NUCLEOTIDE SEQUENCE [LARGE SCALE GENOMIC DNA]</scope>
    <source>
        <strain evidence="4 5">BT507</strain>
    </source>
</reference>
<dbReference type="InterPro" id="IPR012347">
    <property type="entry name" value="Ferritin-like"/>
</dbReference>
<keyword evidence="5" id="KW-1185">Reference proteome</keyword>
<feature type="chain" id="PRO_5046621308" evidence="2">
    <location>
        <begin position="28"/>
        <end position="202"/>
    </location>
</feature>